<accession>A0A443NMU8</accession>
<organism evidence="2 3">
    <name type="scientific">Cinnamomum micranthum f. kanehirae</name>
    <dbReference type="NCBI Taxonomy" id="337451"/>
    <lineage>
        <taxon>Eukaryota</taxon>
        <taxon>Viridiplantae</taxon>
        <taxon>Streptophyta</taxon>
        <taxon>Embryophyta</taxon>
        <taxon>Tracheophyta</taxon>
        <taxon>Spermatophyta</taxon>
        <taxon>Magnoliopsida</taxon>
        <taxon>Magnoliidae</taxon>
        <taxon>Laurales</taxon>
        <taxon>Lauraceae</taxon>
        <taxon>Cinnamomum</taxon>
    </lineage>
</organism>
<feature type="compositionally biased region" description="Basic and acidic residues" evidence="1">
    <location>
        <begin position="12"/>
        <end position="22"/>
    </location>
</feature>
<evidence type="ECO:0000313" key="2">
    <source>
        <dbReference type="EMBL" id="RWR79843.1"/>
    </source>
</evidence>
<reference evidence="2 3" key="1">
    <citation type="journal article" date="2019" name="Nat. Plants">
        <title>Stout camphor tree genome fills gaps in understanding of flowering plant genome evolution.</title>
        <authorList>
            <person name="Chaw S.M."/>
            <person name="Liu Y.C."/>
            <person name="Wu Y.W."/>
            <person name="Wang H.Y."/>
            <person name="Lin C.I."/>
            <person name="Wu C.S."/>
            <person name="Ke H.M."/>
            <person name="Chang L.Y."/>
            <person name="Hsu C.Y."/>
            <person name="Yang H.T."/>
            <person name="Sudianto E."/>
            <person name="Hsu M.H."/>
            <person name="Wu K.P."/>
            <person name="Wang L.N."/>
            <person name="Leebens-Mack J.H."/>
            <person name="Tsai I.J."/>
        </authorList>
    </citation>
    <scope>NUCLEOTIDE SEQUENCE [LARGE SCALE GENOMIC DNA]</scope>
    <source>
        <strain evidence="3">cv. Chaw 1501</strain>
        <tissue evidence="2">Young leaves</tissue>
    </source>
</reference>
<feature type="compositionally biased region" description="Basic residues" evidence="1">
    <location>
        <begin position="23"/>
        <end position="33"/>
    </location>
</feature>
<name>A0A443NMU8_9MAGN</name>
<evidence type="ECO:0000313" key="3">
    <source>
        <dbReference type="Proteomes" id="UP000283530"/>
    </source>
</evidence>
<keyword evidence="3" id="KW-1185">Reference proteome</keyword>
<protein>
    <submittedName>
        <fullName evidence="2">Uncharacterized protein</fullName>
    </submittedName>
</protein>
<sequence length="124" mass="14576">MEMLTRDCNGSGEREQKRERETKKRKKKRKARLRPTTFNLSQFQIQMDAINVRVGPLVTIFKSFTASTDEKNTRVIACVLHENRVRGNSIAGHTEMIQAKEISKFQFHRTFHPIDHVIEILTWH</sequence>
<dbReference type="EMBL" id="QPKB01000003">
    <property type="protein sequence ID" value="RWR79843.1"/>
    <property type="molecule type" value="Genomic_DNA"/>
</dbReference>
<comment type="caution">
    <text evidence="2">The sequence shown here is derived from an EMBL/GenBank/DDBJ whole genome shotgun (WGS) entry which is preliminary data.</text>
</comment>
<dbReference type="AlphaFoldDB" id="A0A443NMU8"/>
<dbReference type="Proteomes" id="UP000283530">
    <property type="component" value="Unassembled WGS sequence"/>
</dbReference>
<proteinExistence type="predicted"/>
<evidence type="ECO:0000256" key="1">
    <source>
        <dbReference type="SAM" id="MobiDB-lite"/>
    </source>
</evidence>
<feature type="region of interest" description="Disordered" evidence="1">
    <location>
        <begin position="1"/>
        <end position="33"/>
    </location>
</feature>
<gene>
    <name evidence="2" type="ORF">CKAN_00844200</name>
</gene>